<evidence type="ECO:0000256" key="8">
    <source>
        <dbReference type="ARBA" id="ARBA00022519"/>
    </source>
</evidence>
<evidence type="ECO:0000256" key="12">
    <source>
        <dbReference type="ARBA" id="ARBA00022840"/>
    </source>
</evidence>
<dbReference type="Gene3D" id="3.40.50.1000">
    <property type="entry name" value="HAD superfamily/HAD-like"/>
    <property type="match status" value="1"/>
</dbReference>
<feature type="domain" description="Cation-transporting P-type ATPase N-terminal" evidence="20">
    <location>
        <begin position="41"/>
        <end position="115"/>
    </location>
</feature>
<keyword evidence="10 19" id="KW-0812">Transmembrane</keyword>
<evidence type="ECO:0000256" key="9">
    <source>
        <dbReference type="ARBA" id="ARBA00022553"/>
    </source>
</evidence>
<dbReference type="SUPFAM" id="SSF81665">
    <property type="entry name" value="Calcium ATPase, transmembrane domain M"/>
    <property type="match status" value="1"/>
</dbReference>
<evidence type="ECO:0000256" key="15">
    <source>
        <dbReference type="ARBA" id="ARBA00022989"/>
    </source>
</evidence>
<keyword evidence="13" id="KW-0460">Magnesium</keyword>
<evidence type="ECO:0000256" key="17">
    <source>
        <dbReference type="ARBA" id="ARBA00029806"/>
    </source>
</evidence>
<dbReference type="PANTHER" id="PTHR43294:SF21">
    <property type="entry name" value="CATION TRANSPORTING ATPASE"/>
    <property type="match status" value="1"/>
</dbReference>
<feature type="transmembrane region" description="Helical" evidence="19">
    <location>
        <begin position="294"/>
        <end position="315"/>
    </location>
</feature>
<keyword evidence="14" id="KW-1278">Translocase</keyword>
<keyword evidence="9" id="KW-0597">Phosphoprotein</keyword>
<dbReference type="InterPro" id="IPR006068">
    <property type="entry name" value="ATPase_P-typ_cation-transptr_C"/>
</dbReference>
<evidence type="ECO:0000259" key="20">
    <source>
        <dbReference type="SMART" id="SM00831"/>
    </source>
</evidence>
<feature type="transmembrane region" description="Helical" evidence="19">
    <location>
        <begin position="787"/>
        <end position="809"/>
    </location>
</feature>
<dbReference type="SFLD" id="SFLDF00027">
    <property type="entry name" value="p-type_atpase"/>
    <property type="match status" value="1"/>
</dbReference>
<comment type="caution">
    <text evidence="21">The sequence shown here is derived from an EMBL/GenBank/DDBJ whole genome shotgun (WGS) entry which is preliminary data.</text>
</comment>
<dbReference type="EMBL" id="VHHP01000001">
    <property type="protein sequence ID" value="TPR54681.1"/>
    <property type="molecule type" value="Genomic_DNA"/>
</dbReference>
<dbReference type="InterPro" id="IPR023214">
    <property type="entry name" value="HAD_sf"/>
</dbReference>
<dbReference type="InterPro" id="IPR059000">
    <property type="entry name" value="ATPase_P-type_domA"/>
</dbReference>
<dbReference type="InterPro" id="IPR036412">
    <property type="entry name" value="HAD-like_sf"/>
</dbReference>
<dbReference type="InterPro" id="IPR018303">
    <property type="entry name" value="ATPase_P-typ_P_site"/>
</dbReference>
<evidence type="ECO:0000256" key="4">
    <source>
        <dbReference type="ARBA" id="ARBA00008746"/>
    </source>
</evidence>
<evidence type="ECO:0000256" key="3">
    <source>
        <dbReference type="ARBA" id="ARBA00005675"/>
    </source>
</evidence>
<dbReference type="InterPro" id="IPR023298">
    <property type="entry name" value="ATPase_P-typ_TM_dom_sf"/>
</dbReference>
<dbReference type="PANTHER" id="PTHR43294">
    <property type="entry name" value="SODIUM/POTASSIUM-TRANSPORTING ATPASE SUBUNIT ALPHA"/>
    <property type="match status" value="1"/>
</dbReference>
<evidence type="ECO:0000256" key="18">
    <source>
        <dbReference type="ARBA" id="ARBA00047295"/>
    </source>
</evidence>
<proteinExistence type="inferred from homology"/>
<accession>A0ABY2Z0K3</accession>
<comment type="similarity">
    <text evidence="3">Belongs to the cation transport ATPase (P-type) (TC 3.A.3) family. Type IIA subfamily.</text>
</comment>
<feature type="transmembrane region" description="Helical" evidence="19">
    <location>
        <begin position="905"/>
        <end position="926"/>
    </location>
</feature>
<dbReference type="SUPFAM" id="SSF56784">
    <property type="entry name" value="HAD-like"/>
    <property type="match status" value="1"/>
</dbReference>
<gene>
    <name evidence="21" type="primary">mgtA</name>
    <name evidence="21" type="ORF">FJR74_00200</name>
</gene>
<dbReference type="Pfam" id="PF00122">
    <property type="entry name" value="E1-E2_ATPase"/>
    <property type="match status" value="1"/>
</dbReference>
<evidence type="ECO:0000256" key="16">
    <source>
        <dbReference type="ARBA" id="ARBA00023136"/>
    </source>
</evidence>
<sequence>MKKAINNTDNNAVKNNVATKKTAKALKLEREHKLIRERLVDASESTGEQLFAKYNTSVNGILDEDIIHENRSEYGVNKITKKGADNVWKRLFRSFFNLFNIILFVLAMVSLVVDVIIPIVEKDPNNKPNYITMIIILVMVFASSIVHFIQEQKSASSANKLIEIIETTCLVERNGILKEIPMDEIVVGDIVHFAAGDIIPGDVRILQAKDLFVSQSSLTGESEPIEKYAVIDENKKYDNITDRPNLAFMGSNIISGSARAIVIVTGNDTYIGQVASKVGEKQVQTSFEKGIKKISVMLTIIMAVIIPIVFLIIGLTKTDETVSRRWINALLFGISIAVGLTPEMLPMIVTACLSKGAIAMGKAKTIVKSLNSIQNFGAMDILCTDKTGTLTQDEVILERHLDVNGKEDAHVLKYAFLNSYYQTGLKNLLDKSIIKKTLDLADEEKSLDNLELYYEKIDEVPFDFQRKRMSVLVKSLKNEKVTLITKGAVEEIINVCSKIYLDGKVVPLDKKIIRKVLNRVEEFGEEGMRVIAIASKKSDIDAVGKISVADESNMTLIGYLTFLDPPKDSAEDAIRKLHNLGVEVKILTGDNPLVTKAVCAKVGIPYDRILIGKDIMEMTDQELEIEVEKTQIFAKLSPDQKARIISALRKNGHVVGYMGDGINDAPAMKVADVSISVDTAVDIAKESANIILLEKDLNVLATGIVEGRKTHANINKYVKMTVSSNFGNVLSVLMASFILPFIPMAPVQIIFLNLIYDFSCGTLPWDNVDKEFIQKPRKWEHKSIWKFMLWFGPTSSIVDIMTFLVLYYVCIPKMNFTDGSVMGTFNTITDPVKQAMFKKMFWTGWLVTSMWTQTFVIHFLRTNKIPFIKSNASTPVFIMTLLGVGIVTAIPYIKPINTWLQLEPLPAIFYAWLALFMGSYITLVEITKAIYRRLHREIL</sequence>
<evidence type="ECO:0000256" key="6">
    <source>
        <dbReference type="ARBA" id="ARBA00013555"/>
    </source>
</evidence>
<dbReference type="Pfam" id="PF00689">
    <property type="entry name" value="Cation_ATPase_C"/>
    <property type="match status" value="1"/>
</dbReference>
<dbReference type="EC" id="7.2.2.14" evidence="5"/>
<organism evidence="21 22">
    <name type="scientific">Metamycoplasma neophronis</name>
    <dbReference type="NCBI Taxonomy" id="872983"/>
    <lineage>
        <taxon>Bacteria</taxon>
        <taxon>Bacillati</taxon>
        <taxon>Mycoplasmatota</taxon>
        <taxon>Mycoplasmoidales</taxon>
        <taxon>Metamycoplasmataceae</taxon>
        <taxon>Metamycoplasma</taxon>
    </lineage>
</organism>
<dbReference type="SUPFAM" id="SSF81653">
    <property type="entry name" value="Calcium ATPase, transduction domain A"/>
    <property type="match status" value="1"/>
</dbReference>
<dbReference type="RefSeq" id="WP_140914534.1">
    <property type="nucleotide sequence ID" value="NZ_VHHP01000001.1"/>
</dbReference>
<dbReference type="PROSITE" id="PS00154">
    <property type="entry name" value="ATPASE_E1_E2"/>
    <property type="match status" value="1"/>
</dbReference>
<evidence type="ECO:0000256" key="11">
    <source>
        <dbReference type="ARBA" id="ARBA00022741"/>
    </source>
</evidence>
<keyword evidence="11" id="KW-0547">Nucleotide-binding</keyword>
<evidence type="ECO:0000313" key="22">
    <source>
        <dbReference type="Proteomes" id="UP000316851"/>
    </source>
</evidence>
<dbReference type="NCBIfam" id="NF011702">
    <property type="entry name" value="PRK15122.1"/>
    <property type="match status" value="1"/>
</dbReference>
<dbReference type="InterPro" id="IPR008250">
    <property type="entry name" value="ATPase_P-typ_transduc_dom_A_sf"/>
</dbReference>
<dbReference type="SFLD" id="SFLDG00002">
    <property type="entry name" value="C1.7:_P-type_atpase_like"/>
    <property type="match status" value="1"/>
</dbReference>
<dbReference type="SFLD" id="SFLDS00003">
    <property type="entry name" value="Haloacid_Dehalogenase"/>
    <property type="match status" value="1"/>
</dbReference>
<evidence type="ECO:0000256" key="1">
    <source>
        <dbReference type="ARBA" id="ARBA00003954"/>
    </source>
</evidence>
<dbReference type="Proteomes" id="UP000316851">
    <property type="component" value="Unassembled WGS sequence"/>
</dbReference>
<protein>
    <recommendedName>
        <fullName evidence="6">Magnesium-transporting ATPase, P-type 1</fullName>
        <ecNumber evidence="5">7.2.2.14</ecNumber>
    </recommendedName>
    <alternativeName>
        <fullName evidence="17">Mg(2+) transport ATPase, P-type 1</fullName>
    </alternativeName>
</protein>
<comment type="similarity">
    <text evidence="4">Belongs to the cation transport ATPase (P-type) (TC 3.A.3) family. Type IIIB subfamily.</text>
</comment>
<dbReference type="Gene3D" id="3.40.1110.10">
    <property type="entry name" value="Calcium-transporting ATPase, cytoplasmic domain N"/>
    <property type="match status" value="1"/>
</dbReference>
<dbReference type="NCBIfam" id="TIGR01524">
    <property type="entry name" value="ATPase-IIIB_Mg"/>
    <property type="match status" value="1"/>
</dbReference>
<dbReference type="PRINTS" id="PR01836">
    <property type="entry name" value="MGATPASE"/>
</dbReference>
<reference evidence="21" key="1">
    <citation type="submission" date="2019-06" db="EMBL/GenBank/DDBJ databases">
        <title>Mycoplasma neophronis type strain whole genome sequence.</title>
        <authorList>
            <person name="Spergser J."/>
        </authorList>
    </citation>
    <scope>NUCLEOTIDE SEQUENCE [LARGE SCALE GENOMIC DNA]</scope>
    <source>
        <strain evidence="21">DSM 24097</strain>
    </source>
</reference>
<dbReference type="Pfam" id="PF13246">
    <property type="entry name" value="Cation_ATPase"/>
    <property type="match status" value="1"/>
</dbReference>
<dbReference type="SMART" id="SM00831">
    <property type="entry name" value="Cation_ATPase_N"/>
    <property type="match status" value="1"/>
</dbReference>
<feature type="transmembrane region" description="Helical" evidence="19">
    <location>
        <begin position="872"/>
        <end position="893"/>
    </location>
</feature>
<evidence type="ECO:0000313" key="21">
    <source>
        <dbReference type="EMBL" id="TPR54681.1"/>
    </source>
</evidence>
<comment type="function">
    <text evidence="1">Mediates magnesium influx to the cytosol.</text>
</comment>
<evidence type="ECO:0000256" key="7">
    <source>
        <dbReference type="ARBA" id="ARBA00022475"/>
    </source>
</evidence>
<keyword evidence="22" id="KW-1185">Reference proteome</keyword>
<evidence type="ECO:0000256" key="14">
    <source>
        <dbReference type="ARBA" id="ARBA00022967"/>
    </source>
</evidence>
<dbReference type="CDD" id="cd02077">
    <property type="entry name" value="P-type_ATPase_Mg"/>
    <property type="match status" value="1"/>
</dbReference>
<dbReference type="InterPro" id="IPR044492">
    <property type="entry name" value="P_typ_ATPase_HD_dom"/>
</dbReference>
<keyword evidence="15 19" id="KW-1133">Transmembrane helix</keyword>
<dbReference type="InterPro" id="IPR050510">
    <property type="entry name" value="Cation_transp_ATPase_P-type"/>
</dbReference>
<feature type="transmembrane region" description="Helical" evidence="19">
    <location>
        <begin position="131"/>
        <end position="149"/>
    </location>
</feature>
<evidence type="ECO:0000256" key="2">
    <source>
        <dbReference type="ARBA" id="ARBA00004429"/>
    </source>
</evidence>
<dbReference type="NCBIfam" id="TIGR01494">
    <property type="entry name" value="ATPase_P-type"/>
    <property type="match status" value="2"/>
</dbReference>
<evidence type="ECO:0000256" key="10">
    <source>
        <dbReference type="ARBA" id="ARBA00022692"/>
    </source>
</evidence>
<evidence type="ECO:0000256" key="13">
    <source>
        <dbReference type="ARBA" id="ARBA00022842"/>
    </source>
</evidence>
<evidence type="ECO:0000256" key="5">
    <source>
        <dbReference type="ARBA" id="ARBA00012786"/>
    </source>
</evidence>
<feature type="transmembrane region" description="Helical" evidence="19">
    <location>
        <begin position="98"/>
        <end position="119"/>
    </location>
</feature>
<dbReference type="Gene3D" id="2.70.150.10">
    <property type="entry name" value="Calcium-transporting ATPase, cytoplasmic transduction domain A"/>
    <property type="match status" value="1"/>
</dbReference>
<dbReference type="Pfam" id="PF00690">
    <property type="entry name" value="Cation_ATPase_N"/>
    <property type="match status" value="1"/>
</dbReference>
<dbReference type="InterPro" id="IPR001757">
    <property type="entry name" value="P_typ_ATPase"/>
</dbReference>
<keyword evidence="8" id="KW-0997">Cell inner membrane</keyword>
<feature type="transmembrane region" description="Helical" evidence="19">
    <location>
        <begin position="726"/>
        <end position="743"/>
    </location>
</feature>
<name>A0ABY2Z0K3_9BACT</name>
<feature type="transmembrane region" description="Helical" evidence="19">
    <location>
        <begin position="327"/>
        <end position="353"/>
    </location>
</feature>
<comment type="subcellular location">
    <subcellularLocation>
        <location evidence="2">Cell inner membrane</location>
        <topology evidence="2">Multi-pass membrane protein</topology>
    </subcellularLocation>
</comment>
<keyword evidence="16 19" id="KW-0472">Membrane</keyword>
<dbReference type="InterPro" id="IPR006415">
    <property type="entry name" value="P-type_ATPase_IIIB"/>
</dbReference>
<keyword evidence="7" id="KW-1003">Cell membrane</keyword>
<keyword evidence="12" id="KW-0067">ATP-binding</keyword>
<dbReference type="InterPro" id="IPR004014">
    <property type="entry name" value="ATPase_P-typ_cation-transptr_N"/>
</dbReference>
<evidence type="ECO:0000256" key="19">
    <source>
        <dbReference type="SAM" id="Phobius"/>
    </source>
</evidence>
<comment type="catalytic activity">
    <reaction evidence="18">
        <text>Mg(2+)(out) + ATP + H2O = Mg(2+)(in) + ADP + phosphate + H(+)</text>
        <dbReference type="Rhea" id="RHEA:10260"/>
        <dbReference type="ChEBI" id="CHEBI:15377"/>
        <dbReference type="ChEBI" id="CHEBI:15378"/>
        <dbReference type="ChEBI" id="CHEBI:18420"/>
        <dbReference type="ChEBI" id="CHEBI:30616"/>
        <dbReference type="ChEBI" id="CHEBI:43474"/>
        <dbReference type="ChEBI" id="CHEBI:456216"/>
        <dbReference type="EC" id="7.2.2.14"/>
    </reaction>
</comment>
<dbReference type="InterPro" id="IPR023299">
    <property type="entry name" value="ATPase_P-typ_cyto_dom_N"/>
</dbReference>
<dbReference type="Gene3D" id="1.20.1110.10">
    <property type="entry name" value="Calcium-transporting ATPase, transmembrane domain"/>
    <property type="match status" value="1"/>
</dbReference>